<gene>
    <name evidence="2" type="ORF">GCM10011515_00300</name>
</gene>
<evidence type="ECO:0000256" key="1">
    <source>
        <dbReference type="SAM" id="Coils"/>
    </source>
</evidence>
<organism evidence="2 3">
    <name type="scientific">Tsuneonella deserti</name>
    <dbReference type="NCBI Taxonomy" id="2035528"/>
    <lineage>
        <taxon>Bacteria</taxon>
        <taxon>Pseudomonadati</taxon>
        <taxon>Pseudomonadota</taxon>
        <taxon>Alphaproteobacteria</taxon>
        <taxon>Sphingomonadales</taxon>
        <taxon>Erythrobacteraceae</taxon>
        <taxon>Tsuneonella</taxon>
    </lineage>
</organism>
<protein>
    <submittedName>
        <fullName evidence="2">Uncharacterized protein</fullName>
    </submittedName>
</protein>
<reference evidence="3" key="1">
    <citation type="journal article" date="2019" name="Int. J. Syst. Evol. Microbiol.">
        <title>The Global Catalogue of Microorganisms (GCM) 10K type strain sequencing project: providing services to taxonomists for standard genome sequencing and annotation.</title>
        <authorList>
            <consortium name="The Broad Institute Genomics Platform"/>
            <consortium name="The Broad Institute Genome Sequencing Center for Infectious Disease"/>
            <person name="Wu L."/>
            <person name="Ma J."/>
        </authorList>
    </citation>
    <scope>NUCLEOTIDE SEQUENCE [LARGE SCALE GENOMIC DNA]</scope>
    <source>
        <strain evidence="3">CGMCC 1.15959</strain>
    </source>
</reference>
<keyword evidence="1" id="KW-0175">Coiled coil</keyword>
<name>A0ABQ1RZR8_9SPHN</name>
<keyword evidence="3" id="KW-1185">Reference proteome</keyword>
<evidence type="ECO:0000313" key="3">
    <source>
        <dbReference type="Proteomes" id="UP000619041"/>
    </source>
</evidence>
<sequence length="445" mass="49206">MHPLPPEAGPGRYRLTAACPCRKNDSVDRVLNMAREFSREEFYALVWSKPMTHLAKEFAISDVALHKICRKHDIPNPPLGWWAKKAAGKPVTQIPLPTSKNSAGGKVTIAAGQLGTEPELIAAARENARILASSIDAGADTPPNPIVERTAAKLRKAKPNSVTGLVSVEGAGLIKATIAPASVDRFELALGRIVAAADALGIKLVRGDKGAAFECDDETMGFSVTEGTRREKHVPTEKELAEQEAARRRRARRWNSPGSWDDDDFSLSFLRGPEWDYHPTGKLSFELENCYLLGGGPRRSFRDAKVQRLETMASDIAVGMAVLAAAKKADSLRRAEEARQREEARRRRELALRAQHVENRRAKALDKILEDVGALERLRSLVTALRTELASQPHDARVEAFLAFAERRLADRETALSASGLANRFAEKRLFGEDDDHDFRLPHYY</sequence>
<evidence type="ECO:0000313" key="2">
    <source>
        <dbReference type="EMBL" id="GGD84520.1"/>
    </source>
</evidence>
<feature type="coiled-coil region" evidence="1">
    <location>
        <begin position="325"/>
        <end position="354"/>
    </location>
</feature>
<dbReference type="Proteomes" id="UP000619041">
    <property type="component" value="Unassembled WGS sequence"/>
</dbReference>
<proteinExistence type="predicted"/>
<dbReference type="EMBL" id="BMKL01000001">
    <property type="protein sequence ID" value="GGD84520.1"/>
    <property type="molecule type" value="Genomic_DNA"/>
</dbReference>
<comment type="caution">
    <text evidence="2">The sequence shown here is derived from an EMBL/GenBank/DDBJ whole genome shotgun (WGS) entry which is preliminary data.</text>
</comment>
<accession>A0ABQ1RZR8</accession>